<dbReference type="PANTHER" id="PTHR43547:SF2">
    <property type="entry name" value="HYBRID SIGNAL TRANSDUCTION HISTIDINE KINASE C"/>
    <property type="match status" value="1"/>
</dbReference>
<dbReference type="PRINTS" id="PR00344">
    <property type="entry name" value="BCTRLSENSOR"/>
</dbReference>
<feature type="domain" description="Response regulatory" evidence="7">
    <location>
        <begin position="585"/>
        <end position="700"/>
    </location>
</feature>
<feature type="transmembrane region" description="Helical" evidence="5">
    <location>
        <begin position="163"/>
        <end position="181"/>
    </location>
</feature>
<evidence type="ECO:0000256" key="3">
    <source>
        <dbReference type="ARBA" id="ARBA00022553"/>
    </source>
</evidence>
<dbReference type="PROSITE" id="PS50110">
    <property type="entry name" value="RESPONSE_REGULATORY"/>
    <property type="match status" value="1"/>
</dbReference>
<comment type="catalytic activity">
    <reaction evidence="1">
        <text>ATP + protein L-histidine = ADP + protein N-phospho-L-histidine.</text>
        <dbReference type="EC" id="2.7.13.3"/>
    </reaction>
</comment>
<dbReference type="InterPro" id="IPR005467">
    <property type="entry name" value="His_kinase_dom"/>
</dbReference>
<keyword evidence="9" id="KW-1185">Reference proteome</keyword>
<dbReference type="SMART" id="SM00388">
    <property type="entry name" value="HisKA"/>
    <property type="match status" value="1"/>
</dbReference>
<dbReference type="InterPro" id="IPR035965">
    <property type="entry name" value="PAS-like_dom_sf"/>
</dbReference>
<dbReference type="Gene3D" id="3.30.565.10">
    <property type="entry name" value="Histidine kinase-like ATPase, C-terminal domain"/>
    <property type="match status" value="1"/>
</dbReference>
<keyword evidence="5" id="KW-0472">Membrane</keyword>
<dbReference type="InterPro" id="IPR013767">
    <property type="entry name" value="PAS_fold"/>
</dbReference>
<gene>
    <name evidence="8" type="ORF">FEF65_05525</name>
</gene>
<comment type="caution">
    <text evidence="8">The sequence shown here is derived from an EMBL/GenBank/DDBJ whole genome shotgun (WGS) entry which is preliminary data.</text>
</comment>
<dbReference type="GO" id="GO:0000155">
    <property type="term" value="F:phosphorelay sensor kinase activity"/>
    <property type="evidence" value="ECO:0007669"/>
    <property type="project" value="InterPro"/>
</dbReference>
<dbReference type="InterPro" id="IPR003661">
    <property type="entry name" value="HisK_dim/P_dom"/>
</dbReference>
<evidence type="ECO:0000256" key="5">
    <source>
        <dbReference type="SAM" id="Phobius"/>
    </source>
</evidence>
<dbReference type="PROSITE" id="PS50109">
    <property type="entry name" value="HIS_KIN"/>
    <property type="match status" value="1"/>
</dbReference>
<evidence type="ECO:0000256" key="2">
    <source>
        <dbReference type="ARBA" id="ARBA00012438"/>
    </source>
</evidence>
<evidence type="ECO:0000259" key="7">
    <source>
        <dbReference type="PROSITE" id="PS50110"/>
    </source>
</evidence>
<dbReference type="SUPFAM" id="SSF55785">
    <property type="entry name" value="PYP-like sensor domain (PAS domain)"/>
    <property type="match status" value="1"/>
</dbReference>
<keyword evidence="3 4" id="KW-0597">Phosphoprotein</keyword>
<dbReference type="AlphaFoldDB" id="A0A5R9GNG6"/>
<dbReference type="EC" id="2.7.13.3" evidence="2"/>
<dbReference type="SMART" id="SM00448">
    <property type="entry name" value="REC"/>
    <property type="match status" value="1"/>
</dbReference>
<protein>
    <recommendedName>
        <fullName evidence="2">histidine kinase</fullName>
        <ecNumber evidence="2">2.7.13.3</ecNumber>
    </recommendedName>
</protein>
<keyword evidence="5" id="KW-1133">Transmembrane helix</keyword>
<dbReference type="Pfam" id="PF00989">
    <property type="entry name" value="PAS"/>
    <property type="match status" value="1"/>
</dbReference>
<dbReference type="RefSeq" id="WP_138238803.1">
    <property type="nucleotide sequence ID" value="NZ_VBRY01000004.1"/>
</dbReference>
<dbReference type="Gene3D" id="3.40.50.2300">
    <property type="match status" value="1"/>
</dbReference>
<dbReference type="NCBIfam" id="TIGR00229">
    <property type="entry name" value="sensory_box"/>
    <property type="match status" value="1"/>
</dbReference>
<dbReference type="InterPro" id="IPR000014">
    <property type="entry name" value="PAS"/>
</dbReference>
<dbReference type="InterPro" id="IPR036097">
    <property type="entry name" value="HisK_dim/P_sf"/>
</dbReference>
<dbReference type="SUPFAM" id="SSF55874">
    <property type="entry name" value="ATPase domain of HSP90 chaperone/DNA topoisomerase II/histidine kinase"/>
    <property type="match status" value="1"/>
</dbReference>
<evidence type="ECO:0000256" key="1">
    <source>
        <dbReference type="ARBA" id="ARBA00000085"/>
    </source>
</evidence>
<evidence type="ECO:0000259" key="6">
    <source>
        <dbReference type="PROSITE" id="PS50109"/>
    </source>
</evidence>
<dbReference type="SMART" id="SM00387">
    <property type="entry name" value="HATPase_c"/>
    <property type="match status" value="1"/>
</dbReference>
<dbReference type="CDD" id="cd00082">
    <property type="entry name" value="HisKA"/>
    <property type="match status" value="1"/>
</dbReference>
<dbReference type="CDD" id="cd00130">
    <property type="entry name" value="PAS"/>
    <property type="match status" value="1"/>
</dbReference>
<dbReference type="SUPFAM" id="SSF52172">
    <property type="entry name" value="CheY-like"/>
    <property type="match status" value="1"/>
</dbReference>
<dbReference type="InterPro" id="IPR004358">
    <property type="entry name" value="Sig_transdc_His_kin-like_C"/>
</dbReference>
<feature type="transmembrane region" description="Helical" evidence="5">
    <location>
        <begin position="139"/>
        <end position="157"/>
    </location>
</feature>
<dbReference type="CDD" id="cd17546">
    <property type="entry name" value="REC_hyHK_CKI1_RcsC-like"/>
    <property type="match status" value="1"/>
</dbReference>
<feature type="modified residue" description="4-aspartylphosphate" evidence="4">
    <location>
        <position position="636"/>
    </location>
</feature>
<accession>A0A5R9GNG6</accession>
<dbReference type="Pfam" id="PF00512">
    <property type="entry name" value="HisKA"/>
    <property type="match status" value="1"/>
</dbReference>
<dbReference type="SUPFAM" id="SSF47384">
    <property type="entry name" value="Homodimeric domain of signal transducing histidine kinase"/>
    <property type="match status" value="1"/>
</dbReference>
<feature type="domain" description="Histidine kinase" evidence="6">
    <location>
        <begin position="337"/>
        <end position="560"/>
    </location>
</feature>
<feature type="transmembrane region" description="Helical" evidence="5">
    <location>
        <begin position="57"/>
        <end position="76"/>
    </location>
</feature>
<dbReference type="Gene3D" id="1.10.287.130">
    <property type="match status" value="1"/>
</dbReference>
<organism evidence="8 9">
    <name type="scientific">Mariprofundus erugo</name>
    <dbReference type="NCBI Taxonomy" id="2528639"/>
    <lineage>
        <taxon>Bacteria</taxon>
        <taxon>Pseudomonadati</taxon>
        <taxon>Pseudomonadota</taxon>
        <taxon>Candidatius Mariprofundia</taxon>
        <taxon>Mariprofundales</taxon>
        <taxon>Mariprofundaceae</taxon>
        <taxon>Mariprofundus</taxon>
    </lineage>
</organism>
<dbReference type="InterPro" id="IPR001789">
    <property type="entry name" value="Sig_transdc_resp-reg_receiver"/>
</dbReference>
<dbReference type="PANTHER" id="PTHR43547">
    <property type="entry name" value="TWO-COMPONENT HISTIDINE KINASE"/>
    <property type="match status" value="1"/>
</dbReference>
<dbReference type="Gene3D" id="3.30.450.20">
    <property type="entry name" value="PAS domain"/>
    <property type="match status" value="1"/>
</dbReference>
<dbReference type="InterPro" id="IPR011006">
    <property type="entry name" value="CheY-like_superfamily"/>
</dbReference>
<keyword evidence="5" id="KW-0812">Transmembrane</keyword>
<dbReference type="InterPro" id="IPR003594">
    <property type="entry name" value="HATPase_dom"/>
</dbReference>
<evidence type="ECO:0000313" key="8">
    <source>
        <dbReference type="EMBL" id="TLS67906.1"/>
    </source>
</evidence>
<name>A0A5R9GNG6_9PROT</name>
<dbReference type="InterPro" id="IPR036890">
    <property type="entry name" value="HATPase_C_sf"/>
</dbReference>
<dbReference type="GO" id="GO:0006355">
    <property type="term" value="P:regulation of DNA-templated transcription"/>
    <property type="evidence" value="ECO:0007669"/>
    <property type="project" value="InterPro"/>
</dbReference>
<sequence length="710" mass="78966">MRQYIIEHWLLNNSGRPADKSLSETQIEQSWARLGFATLALLFLSLHGANFEYYRTPFLITSGLYFLANIISLFTIRKNPLSALRTISMPVLDVTVVSFGMLVDGGGNSGIYFAYLLIIFGNGFRFGNSMLLYTQVMSMIGLTIMAAVAALSAAPIIYDPSLLYWQLITLLLLPAYVYMIGKRTEKAIKAQTEAEEASFNLLDQGPVPVFTFELDQNGKPMIVYTNRAIHELFQMDHAMLAGECVDRLILPEDSREMFDFCARTLDLQLKDENNTIYIRGINRAGTPLKLTCTAIPVRWRTHRIGVCFILDITQRETLQEQLEAVHKEGYMSTLVAGVVHDFRNVLNNMIGYAELLRMESDKEDVCEQLDAIIAAGDRGSELITRLLKLGKNNKNNIPLQIVRTSGESMIKPLENITGLARLQLPARIQMHCRIDHELPDVAITVIELEQMLLNLINNAMQSIQSAGLIQVTISSDHNHHLAIAGMGALSIRVSDDGPGIAPENIDLIFKPFWTSRSNHGGSGLGLAMVQRIVKRHHGTINVASVPYEETTFTIVLPPFREHTHAATIAAPTQAPASIEVPPPMRILLIDDAAEILRVHQAMLMRLGHTVETAENGLQALETFSKDMAAFDLIITDFHMPVMDGLALTEEIRAVNSHIPILMVTAYGEDQRLQQSSHHHIALLGKPVTMDKFNQGIIEAIRIVEQGGSSQ</sequence>
<dbReference type="Pfam" id="PF02518">
    <property type="entry name" value="HATPase_c"/>
    <property type="match status" value="1"/>
</dbReference>
<evidence type="ECO:0000313" key="9">
    <source>
        <dbReference type="Proteomes" id="UP000306585"/>
    </source>
</evidence>
<proteinExistence type="predicted"/>
<evidence type="ECO:0000256" key="4">
    <source>
        <dbReference type="PROSITE-ProRule" id="PRU00169"/>
    </source>
</evidence>
<dbReference type="Proteomes" id="UP000306585">
    <property type="component" value="Unassembled WGS sequence"/>
</dbReference>
<dbReference type="EMBL" id="VBRY01000004">
    <property type="protein sequence ID" value="TLS67906.1"/>
    <property type="molecule type" value="Genomic_DNA"/>
</dbReference>
<reference evidence="8 9" key="1">
    <citation type="journal article" date="2019" name="Appl. Environ. Microbiol.">
        <title>Environmental Evidence and Genomic Insight of Iron-oxidizing Bacteria Preference Towards More Corrosion Resistant Stainless Steel at Higher Salinities.</title>
        <authorList>
            <person name="Garrison C.E."/>
            <person name="Price K.A."/>
            <person name="Field E.K."/>
        </authorList>
    </citation>
    <scope>NUCLEOTIDE SEQUENCE [LARGE SCALE GENOMIC DNA]</scope>
    <source>
        <strain evidence="8 9">P3</strain>
    </source>
</reference>
<feature type="transmembrane region" description="Helical" evidence="5">
    <location>
        <begin position="31"/>
        <end position="51"/>
    </location>
</feature>
<dbReference type="Pfam" id="PF00072">
    <property type="entry name" value="Response_reg"/>
    <property type="match status" value="1"/>
</dbReference>